<evidence type="ECO:0000313" key="2">
    <source>
        <dbReference type="EMBL" id="VAH68201.1"/>
    </source>
</evidence>
<feature type="region of interest" description="Disordered" evidence="1">
    <location>
        <begin position="1"/>
        <end position="28"/>
    </location>
</feature>
<feature type="region of interest" description="Disordered" evidence="1">
    <location>
        <begin position="64"/>
        <end position="96"/>
    </location>
</feature>
<dbReference type="PANTHER" id="PTHR47290:SF2">
    <property type="entry name" value="OS01G0928400 PROTEIN"/>
    <property type="match status" value="1"/>
</dbReference>
<gene>
    <name evidence="2" type="ORF">TRITD_3Av1G250600</name>
</gene>
<dbReference type="AlphaFoldDB" id="A0A9R0RWJ9"/>
<dbReference type="Proteomes" id="UP000324705">
    <property type="component" value="Chromosome 3A"/>
</dbReference>
<dbReference type="Gene3D" id="3.10.20.90">
    <property type="entry name" value="Phosphatidylinositol 3-kinase Catalytic Subunit, Chain A, domain 1"/>
    <property type="match status" value="1"/>
</dbReference>
<proteinExistence type="predicted"/>
<protein>
    <submittedName>
        <fullName evidence="2">Uncharacterized protein</fullName>
    </submittedName>
</protein>
<sequence length="299" mass="32624">MVPTTRNHLAQHHEPSGKNSKPPPSYYSGYYIASQLEAASAAAHGVDALKLQPSRLPRRLAMAGDDNDNAEEEAAAGTSSRGGGGDYEDGDNDGARAAPMELDLLAGGDGRESSRVTSRPPLFPLPIRSYHHQYGHGWYRPTTAASGSMTPAPPFLQFARPLRSCSADLLRVVSPPTRTEAAGLWLTLQAAPNQVREPILPQIPKSYLRIRDTSMKVEVVLKYLAEKLGLSQSHQVELTCRGHLLPPFLQMRYVRDSIWRGSPAPSQEEEAGLPCRHSPATTTTDHVMILFYSISVGNH</sequence>
<name>A0A9R0RWJ9_TRITD</name>
<organism evidence="2 3">
    <name type="scientific">Triticum turgidum subsp. durum</name>
    <name type="common">Durum wheat</name>
    <name type="synonym">Triticum durum</name>
    <dbReference type="NCBI Taxonomy" id="4567"/>
    <lineage>
        <taxon>Eukaryota</taxon>
        <taxon>Viridiplantae</taxon>
        <taxon>Streptophyta</taxon>
        <taxon>Embryophyta</taxon>
        <taxon>Tracheophyta</taxon>
        <taxon>Spermatophyta</taxon>
        <taxon>Magnoliopsida</taxon>
        <taxon>Liliopsida</taxon>
        <taxon>Poales</taxon>
        <taxon>Poaceae</taxon>
        <taxon>BOP clade</taxon>
        <taxon>Pooideae</taxon>
        <taxon>Triticodae</taxon>
        <taxon>Triticeae</taxon>
        <taxon>Triticinae</taxon>
        <taxon>Triticum</taxon>
    </lineage>
</organism>
<dbReference type="InterPro" id="IPR044171">
    <property type="entry name" value="LAX2-like"/>
</dbReference>
<reference evidence="2 3" key="1">
    <citation type="submission" date="2017-09" db="EMBL/GenBank/DDBJ databases">
        <authorList>
            <consortium name="International Durum Wheat Genome Sequencing Consortium (IDWGSC)"/>
            <person name="Milanesi L."/>
        </authorList>
    </citation>
    <scope>NUCLEOTIDE SEQUENCE [LARGE SCALE GENOMIC DNA]</scope>
    <source>
        <strain evidence="3">cv. Svevo</strain>
    </source>
</reference>
<accession>A0A9R0RWJ9</accession>
<dbReference type="PANTHER" id="PTHR47290">
    <property type="entry name" value="RING FINGER PROTEIN"/>
    <property type="match status" value="1"/>
</dbReference>
<keyword evidence="3" id="KW-1185">Reference proteome</keyword>
<feature type="compositionally biased region" description="Acidic residues" evidence="1">
    <location>
        <begin position="65"/>
        <end position="74"/>
    </location>
</feature>
<evidence type="ECO:0000313" key="3">
    <source>
        <dbReference type="Proteomes" id="UP000324705"/>
    </source>
</evidence>
<dbReference type="Gramene" id="TRITD3Av1G250600.2">
    <property type="protein sequence ID" value="TRITD3Av1G250600.2"/>
    <property type="gene ID" value="TRITD3Av1G250600"/>
</dbReference>
<dbReference type="EMBL" id="LT934115">
    <property type="protein sequence ID" value="VAH68201.1"/>
    <property type="molecule type" value="Genomic_DNA"/>
</dbReference>
<evidence type="ECO:0000256" key="1">
    <source>
        <dbReference type="SAM" id="MobiDB-lite"/>
    </source>
</evidence>